<dbReference type="AlphaFoldDB" id="E2BC65"/>
<keyword evidence="2" id="KW-1185">Reference proteome</keyword>
<dbReference type="Proteomes" id="UP000008237">
    <property type="component" value="Unassembled WGS sequence"/>
</dbReference>
<protein>
    <submittedName>
        <fullName evidence="1">Uncharacterized protein</fullName>
    </submittedName>
</protein>
<dbReference type="EMBL" id="GL447255">
    <property type="protein sequence ID" value="EFN86741.1"/>
    <property type="molecule type" value="Genomic_DNA"/>
</dbReference>
<gene>
    <name evidence="1" type="ORF">EAI_15488</name>
</gene>
<reference evidence="1 2" key="1">
    <citation type="journal article" date="2010" name="Science">
        <title>Genomic comparison of the ants Camponotus floridanus and Harpegnathos saltator.</title>
        <authorList>
            <person name="Bonasio R."/>
            <person name="Zhang G."/>
            <person name="Ye C."/>
            <person name="Mutti N.S."/>
            <person name="Fang X."/>
            <person name="Qin N."/>
            <person name="Donahue G."/>
            <person name="Yang P."/>
            <person name="Li Q."/>
            <person name="Li C."/>
            <person name="Zhang P."/>
            <person name="Huang Z."/>
            <person name="Berger S.L."/>
            <person name="Reinberg D."/>
            <person name="Wang J."/>
            <person name="Liebig J."/>
        </authorList>
    </citation>
    <scope>NUCLEOTIDE SEQUENCE [LARGE SCALE GENOMIC DNA]</scope>
    <source>
        <strain evidence="1 2">R22 G/1</strain>
    </source>
</reference>
<accession>E2BC65</accession>
<evidence type="ECO:0000313" key="1">
    <source>
        <dbReference type="EMBL" id="EFN86741.1"/>
    </source>
</evidence>
<name>E2BC65_HARSA</name>
<proteinExistence type="predicted"/>
<organism evidence="2">
    <name type="scientific">Harpegnathos saltator</name>
    <name type="common">Jerdon's jumping ant</name>
    <dbReference type="NCBI Taxonomy" id="610380"/>
    <lineage>
        <taxon>Eukaryota</taxon>
        <taxon>Metazoa</taxon>
        <taxon>Ecdysozoa</taxon>
        <taxon>Arthropoda</taxon>
        <taxon>Hexapoda</taxon>
        <taxon>Insecta</taxon>
        <taxon>Pterygota</taxon>
        <taxon>Neoptera</taxon>
        <taxon>Endopterygota</taxon>
        <taxon>Hymenoptera</taxon>
        <taxon>Apocrita</taxon>
        <taxon>Aculeata</taxon>
        <taxon>Formicoidea</taxon>
        <taxon>Formicidae</taxon>
        <taxon>Ponerinae</taxon>
        <taxon>Ponerini</taxon>
        <taxon>Harpegnathos</taxon>
    </lineage>
</organism>
<feature type="non-terminal residue" evidence="1">
    <location>
        <position position="1"/>
    </location>
</feature>
<sequence length="30" mass="3532">EDMMDRIRNACRAIPANILVKLIESFEKRV</sequence>
<evidence type="ECO:0000313" key="2">
    <source>
        <dbReference type="Proteomes" id="UP000008237"/>
    </source>
</evidence>
<dbReference type="InParanoid" id="E2BC65"/>
<feature type="non-terminal residue" evidence="1">
    <location>
        <position position="30"/>
    </location>
</feature>